<dbReference type="AlphaFoldDB" id="A0A859R0F0"/>
<dbReference type="EMBL" id="CP041241">
    <property type="protein sequence ID" value="QLL66046.1"/>
    <property type="molecule type" value="Genomic_DNA"/>
</dbReference>
<evidence type="ECO:0000313" key="2">
    <source>
        <dbReference type="Proteomes" id="UP000510721"/>
    </source>
</evidence>
<sequence>MPMSGEHRQRGLLKLMLKLPALRGKLQLLSARDPSLQSLFEAYDEATSMLDRQRSSQLQDRAVLTEYELICREIEEEVIAICLFNEDQDMPGS</sequence>
<proteinExistence type="predicted"/>
<evidence type="ECO:0000313" key="1">
    <source>
        <dbReference type="EMBL" id="QLL66046.1"/>
    </source>
</evidence>
<dbReference type="Proteomes" id="UP000510721">
    <property type="component" value="Plasmid pEmeITTGR7c"/>
</dbReference>
<keyword evidence="1" id="KW-0614">Plasmid</keyword>
<gene>
    <name evidence="1" type="ORF">FKV68_32835</name>
</gene>
<dbReference type="KEGG" id="emx:FKV68_32835"/>
<accession>A0A859R0F0</accession>
<geneLocation type="plasmid" evidence="2">
    <name>pemeittgr7c</name>
</geneLocation>
<organism evidence="1 2">
    <name type="scientific">Sinorhizobium mexicanum</name>
    <dbReference type="NCBI Taxonomy" id="375549"/>
    <lineage>
        <taxon>Bacteria</taxon>
        <taxon>Pseudomonadati</taxon>
        <taxon>Pseudomonadota</taxon>
        <taxon>Alphaproteobacteria</taxon>
        <taxon>Hyphomicrobiales</taxon>
        <taxon>Rhizobiaceae</taxon>
        <taxon>Sinorhizobium/Ensifer group</taxon>
        <taxon>Sinorhizobium</taxon>
    </lineage>
</organism>
<name>A0A859R0F0_9HYPH</name>
<evidence type="ECO:0008006" key="3">
    <source>
        <dbReference type="Google" id="ProtNLM"/>
    </source>
</evidence>
<protein>
    <recommendedName>
        <fullName evidence="3">Nodulation protein</fullName>
    </recommendedName>
</protein>
<reference evidence="1 2" key="1">
    <citation type="submission" date="2019-06" db="EMBL/GenBank/DDBJ databases">
        <title>Complete genome sequence of Ensifer mexicanus ITTG R7 isolated from nodules of Acacia angustissima (Mill.) Kuntze.</title>
        <authorList>
            <person name="Rincon-Rosales R."/>
            <person name="Rogel M.A."/>
            <person name="Guerrero G."/>
            <person name="Rincon-Molina C.I."/>
            <person name="Lopez-Lopez A."/>
            <person name="Martinez-Romero E."/>
        </authorList>
    </citation>
    <scope>NUCLEOTIDE SEQUENCE [LARGE SCALE GENOMIC DNA]</scope>
    <source>
        <strain evidence="1 2">ITTG R7</strain>
        <plasmid evidence="2">pemeittgr7c</plasmid>
    </source>
</reference>
<keyword evidence="2" id="KW-1185">Reference proteome</keyword>